<keyword evidence="2" id="KW-1185">Reference proteome</keyword>
<dbReference type="RefSeq" id="WP_078709183.1">
    <property type="nucleotide sequence ID" value="NZ_FUXL01000010.1"/>
</dbReference>
<evidence type="ECO:0000313" key="2">
    <source>
        <dbReference type="Proteomes" id="UP000190135"/>
    </source>
</evidence>
<dbReference type="EMBL" id="FUXL01000010">
    <property type="protein sequence ID" value="SKA26425.1"/>
    <property type="molecule type" value="Genomic_DNA"/>
</dbReference>
<dbReference type="STRING" id="1365950.SAMN05428963_11077"/>
<dbReference type="Proteomes" id="UP000190135">
    <property type="component" value="Unassembled WGS sequence"/>
</dbReference>
<reference evidence="1 2" key="1">
    <citation type="submission" date="2017-02" db="EMBL/GenBank/DDBJ databases">
        <authorList>
            <person name="Peterson S.W."/>
        </authorList>
    </citation>
    <scope>NUCLEOTIDE SEQUENCE [LARGE SCALE GENOMIC DNA]</scope>
    <source>
        <strain evidence="1 2">USBA 369</strain>
    </source>
</reference>
<evidence type="ECO:0000313" key="1">
    <source>
        <dbReference type="EMBL" id="SKA26425.1"/>
    </source>
</evidence>
<organism evidence="1 2">
    <name type="scientific">Consotaella salsifontis</name>
    <dbReference type="NCBI Taxonomy" id="1365950"/>
    <lineage>
        <taxon>Bacteria</taxon>
        <taxon>Pseudomonadati</taxon>
        <taxon>Pseudomonadota</taxon>
        <taxon>Alphaproteobacteria</taxon>
        <taxon>Hyphomicrobiales</taxon>
        <taxon>Aurantimonadaceae</taxon>
        <taxon>Consotaella</taxon>
    </lineage>
</organism>
<accession>A0A1T4SE25</accession>
<dbReference type="OrthoDB" id="8283535at2"/>
<proteinExistence type="predicted"/>
<sequence>MTQDITPRSFDRLAVRDGKSAPRIIWTLAAIGREIGVGPDFVRDTLAKQPGSPVKELGGRYYAFEDALISYMRGTDGTRS</sequence>
<dbReference type="AlphaFoldDB" id="A0A1T4SE25"/>
<name>A0A1T4SE25_9HYPH</name>
<gene>
    <name evidence="1" type="ORF">SAMN05428963_11077</name>
</gene>
<protein>
    <submittedName>
        <fullName evidence="1">Uncharacterized protein</fullName>
    </submittedName>
</protein>